<dbReference type="InterPro" id="IPR036412">
    <property type="entry name" value="HAD-like_sf"/>
</dbReference>
<dbReference type="InterPro" id="IPR051806">
    <property type="entry name" value="HAD-like_SPP"/>
</dbReference>
<dbReference type="InterPro" id="IPR041492">
    <property type="entry name" value="HAD_2"/>
</dbReference>
<protein>
    <submittedName>
        <fullName evidence="1">HAD family phosphatase</fullName>
    </submittedName>
</protein>
<dbReference type="PANTHER" id="PTHR43481">
    <property type="entry name" value="FRUCTOSE-1-PHOSPHATE PHOSPHATASE"/>
    <property type="match status" value="1"/>
</dbReference>
<dbReference type="EMBL" id="JARAWP010000084">
    <property type="protein sequence ID" value="MDX3026207.1"/>
    <property type="molecule type" value="Genomic_DNA"/>
</dbReference>
<dbReference type="SUPFAM" id="SSF56784">
    <property type="entry name" value="HAD-like"/>
    <property type="match status" value="1"/>
</dbReference>
<dbReference type="SFLD" id="SFLDG01129">
    <property type="entry name" value="C1.5:_HAD__Beta-PGM__Phosphata"/>
    <property type="match status" value="1"/>
</dbReference>
<dbReference type="GO" id="GO:0050308">
    <property type="term" value="F:sugar-phosphatase activity"/>
    <property type="evidence" value="ECO:0007669"/>
    <property type="project" value="TreeGrafter"/>
</dbReference>
<accession>A0AAP6BMI4</accession>
<dbReference type="InterPro" id="IPR023198">
    <property type="entry name" value="PGP-like_dom2"/>
</dbReference>
<dbReference type="Proteomes" id="UP001272987">
    <property type="component" value="Unassembled WGS sequence"/>
</dbReference>
<dbReference type="Gene3D" id="3.40.50.1000">
    <property type="entry name" value="HAD superfamily/HAD-like"/>
    <property type="match status" value="1"/>
</dbReference>
<comment type="caution">
    <text evidence="1">The sequence shown here is derived from an EMBL/GenBank/DDBJ whole genome shotgun (WGS) entry which is preliminary data.</text>
</comment>
<dbReference type="GeneID" id="69809294"/>
<evidence type="ECO:0000313" key="4">
    <source>
        <dbReference type="Proteomes" id="UP001282288"/>
    </source>
</evidence>
<dbReference type="InterPro" id="IPR023214">
    <property type="entry name" value="HAD_sf"/>
</dbReference>
<dbReference type="AlphaFoldDB" id="A0AAP6BMI4"/>
<proteinExistence type="predicted"/>
<evidence type="ECO:0000313" key="2">
    <source>
        <dbReference type="EMBL" id="MDX3026207.1"/>
    </source>
</evidence>
<sequence>MNRPTPAATSPLTDGAEYAAYAFDFDGTLADTTDVNHACVQAALAAHGITVTLDWVTVEPVFTARQLCRRLGLAPAALPEAAFAEAARAHWFANTDRIQPIAAAAAAARTAAEHAAVAVVSANYGDIVRHGLTAVGLDDLPWTVVGRDDVSRTKPAPDPYLYAARLLRVVPGRCLAYEDTDEGVTAATTAGMHVIDIRHRPWR</sequence>
<dbReference type="SFLD" id="SFLDS00003">
    <property type="entry name" value="Haloacid_Dehalogenase"/>
    <property type="match status" value="1"/>
</dbReference>
<keyword evidence="3" id="KW-1185">Reference proteome</keyword>
<reference evidence="1 3" key="1">
    <citation type="journal article" date="2023" name="Microb. Genom.">
        <title>Mesoterricola silvestris gen. nov., sp. nov., Mesoterricola sediminis sp. nov., Geothrix oryzae sp. nov., Geothrix edaphica sp. nov., Geothrix rubra sp. nov., and Geothrix limicola sp. nov., six novel members of Acidobacteriota isolated from soils.</title>
        <authorList>
            <person name="Weisberg A.J."/>
            <person name="Pearce E."/>
            <person name="Kramer C.G."/>
            <person name="Chang J.H."/>
            <person name="Clarke C.R."/>
        </authorList>
    </citation>
    <scope>NUCLEOTIDE SEQUENCE</scope>
    <source>
        <strain evidence="2 3">NB05-1H</strain>
        <strain evidence="1">NRRL_B-16521</strain>
    </source>
</reference>
<dbReference type="PANTHER" id="PTHR43481:SF4">
    <property type="entry name" value="GLYCEROL-1-PHOSPHATE PHOSPHOHYDROLASE 1-RELATED"/>
    <property type="match status" value="1"/>
</dbReference>
<evidence type="ECO:0000313" key="3">
    <source>
        <dbReference type="Proteomes" id="UP001272987"/>
    </source>
</evidence>
<dbReference type="RefSeq" id="WP_010361096.1">
    <property type="nucleotide sequence ID" value="NZ_BCMK01000218.1"/>
</dbReference>
<dbReference type="InterPro" id="IPR006439">
    <property type="entry name" value="HAD-SF_hydro_IA"/>
</dbReference>
<organism evidence="1 4">
    <name type="scientific">Streptomyces acidiscabies</name>
    <dbReference type="NCBI Taxonomy" id="42234"/>
    <lineage>
        <taxon>Bacteria</taxon>
        <taxon>Bacillati</taxon>
        <taxon>Actinomycetota</taxon>
        <taxon>Actinomycetes</taxon>
        <taxon>Kitasatosporales</taxon>
        <taxon>Streptomycetaceae</taxon>
        <taxon>Streptomyces</taxon>
    </lineage>
</organism>
<dbReference type="Gene3D" id="1.10.150.240">
    <property type="entry name" value="Putative phosphatase, domain 2"/>
    <property type="match status" value="1"/>
</dbReference>
<dbReference type="Proteomes" id="UP001282288">
    <property type="component" value="Unassembled WGS sequence"/>
</dbReference>
<evidence type="ECO:0000313" key="1">
    <source>
        <dbReference type="EMBL" id="MDX2967453.1"/>
    </source>
</evidence>
<dbReference type="EMBL" id="JARAWC010000129">
    <property type="protein sequence ID" value="MDX2967453.1"/>
    <property type="molecule type" value="Genomic_DNA"/>
</dbReference>
<name>A0AAP6BMI4_9ACTN</name>
<gene>
    <name evidence="1" type="ORF">PV399_48385</name>
    <name evidence="2" type="ORF">PV666_51410</name>
</gene>
<dbReference type="Pfam" id="PF13419">
    <property type="entry name" value="HAD_2"/>
    <property type="match status" value="1"/>
</dbReference>
<dbReference type="NCBIfam" id="TIGR01509">
    <property type="entry name" value="HAD-SF-IA-v3"/>
    <property type="match status" value="1"/>
</dbReference>